<evidence type="ECO:0000256" key="1">
    <source>
        <dbReference type="SAM" id="Phobius"/>
    </source>
</evidence>
<keyword evidence="1" id="KW-0812">Transmembrane</keyword>
<name>A0A4V0YZN8_KTERU</name>
<feature type="transmembrane region" description="Helical" evidence="1">
    <location>
        <begin position="6"/>
        <end position="23"/>
    </location>
</feature>
<keyword evidence="3" id="KW-1185">Reference proteome</keyword>
<sequence length="232" mass="25212">MNGIAPLITILLGIGAHLVLIAYGHRLNNILRRFLAGWAIFGLPYAGLQMMSSGGPAIVNGTGDDFAAVLVGYFGFPRPVMAIICCAGVALFILGCFWLRGSLASIEGLAVSSRFRWKDLQITPTAWRRYSALLLALLPIVDALYSAVQVGSSNKTEITLILMGILVPLIWCACAALLIPWRTSSSIVIRNQWIFPTIVVAILFYVLGRDDYTTMLPALLPPVVTTAWPHVE</sequence>
<feature type="transmembrane region" description="Helical" evidence="1">
    <location>
        <begin position="35"/>
        <end position="59"/>
    </location>
</feature>
<feature type="transmembrane region" description="Helical" evidence="1">
    <location>
        <begin position="79"/>
        <end position="99"/>
    </location>
</feature>
<dbReference type="Proteomes" id="UP000290365">
    <property type="component" value="Chromosome"/>
</dbReference>
<keyword evidence="1" id="KW-1133">Transmembrane helix</keyword>
<reference evidence="2 3" key="1">
    <citation type="submission" date="2019-01" db="EMBL/GenBank/DDBJ databases">
        <title>Ktedonosporobacter rubrisoli SCAWS-G2.</title>
        <authorList>
            <person name="Huang Y."/>
            <person name="Yan B."/>
        </authorList>
    </citation>
    <scope>NUCLEOTIDE SEQUENCE [LARGE SCALE GENOMIC DNA]</scope>
    <source>
        <strain evidence="2 3">SCAWS-G2</strain>
    </source>
</reference>
<proteinExistence type="predicted"/>
<evidence type="ECO:0000313" key="3">
    <source>
        <dbReference type="Proteomes" id="UP000290365"/>
    </source>
</evidence>
<keyword evidence="1" id="KW-0472">Membrane</keyword>
<gene>
    <name evidence="2" type="ORF">EPA93_32125</name>
</gene>
<dbReference type="RefSeq" id="WP_129891435.1">
    <property type="nucleotide sequence ID" value="NZ_CP035758.1"/>
</dbReference>
<evidence type="ECO:0000313" key="2">
    <source>
        <dbReference type="EMBL" id="QBD80371.1"/>
    </source>
</evidence>
<organism evidence="2 3">
    <name type="scientific">Ktedonosporobacter rubrisoli</name>
    <dbReference type="NCBI Taxonomy" id="2509675"/>
    <lineage>
        <taxon>Bacteria</taxon>
        <taxon>Bacillati</taxon>
        <taxon>Chloroflexota</taxon>
        <taxon>Ktedonobacteria</taxon>
        <taxon>Ktedonobacterales</taxon>
        <taxon>Ktedonosporobacteraceae</taxon>
        <taxon>Ktedonosporobacter</taxon>
    </lineage>
</organism>
<feature type="transmembrane region" description="Helical" evidence="1">
    <location>
        <begin position="130"/>
        <end position="148"/>
    </location>
</feature>
<dbReference type="KEGG" id="kbs:EPA93_32125"/>
<dbReference type="AlphaFoldDB" id="A0A4V0YZN8"/>
<dbReference type="EMBL" id="CP035758">
    <property type="protein sequence ID" value="QBD80371.1"/>
    <property type="molecule type" value="Genomic_DNA"/>
</dbReference>
<protein>
    <submittedName>
        <fullName evidence="2">Uncharacterized protein</fullName>
    </submittedName>
</protein>
<feature type="transmembrane region" description="Helical" evidence="1">
    <location>
        <begin position="193"/>
        <end position="208"/>
    </location>
</feature>
<accession>A0A4V0YZN8</accession>
<feature type="transmembrane region" description="Helical" evidence="1">
    <location>
        <begin position="160"/>
        <end position="181"/>
    </location>
</feature>